<gene>
    <name evidence="3" type="ORF">Pan181_40640</name>
</gene>
<reference evidence="3 4" key="1">
    <citation type="submission" date="2019-02" db="EMBL/GenBank/DDBJ databases">
        <title>Deep-cultivation of Planctomycetes and their phenomic and genomic characterization uncovers novel biology.</title>
        <authorList>
            <person name="Wiegand S."/>
            <person name="Jogler M."/>
            <person name="Boedeker C."/>
            <person name="Pinto D."/>
            <person name="Vollmers J."/>
            <person name="Rivas-Marin E."/>
            <person name="Kohn T."/>
            <person name="Peeters S.H."/>
            <person name="Heuer A."/>
            <person name="Rast P."/>
            <person name="Oberbeckmann S."/>
            <person name="Bunk B."/>
            <person name="Jeske O."/>
            <person name="Meyerdierks A."/>
            <person name="Storesund J.E."/>
            <person name="Kallscheuer N."/>
            <person name="Luecker S."/>
            <person name="Lage O.M."/>
            <person name="Pohl T."/>
            <person name="Merkel B.J."/>
            <person name="Hornburger P."/>
            <person name="Mueller R.-W."/>
            <person name="Bruemmer F."/>
            <person name="Labrenz M."/>
            <person name="Spormann A.M."/>
            <person name="Op den Camp H."/>
            <person name="Overmann J."/>
            <person name="Amann R."/>
            <person name="Jetten M.S.M."/>
            <person name="Mascher T."/>
            <person name="Medema M.H."/>
            <person name="Devos D.P."/>
            <person name="Kaster A.-K."/>
            <person name="Ovreas L."/>
            <person name="Rohde M."/>
            <person name="Galperin M.Y."/>
            <person name="Jogler C."/>
        </authorList>
    </citation>
    <scope>NUCLEOTIDE SEQUENCE [LARGE SCALE GENOMIC DNA]</scope>
    <source>
        <strain evidence="3 4">Pan181</strain>
    </source>
</reference>
<feature type="compositionally biased region" description="Low complexity" evidence="1">
    <location>
        <begin position="208"/>
        <end position="217"/>
    </location>
</feature>
<accession>A0A518ASY7</accession>
<dbReference type="RefSeq" id="WP_145249245.1">
    <property type="nucleotide sequence ID" value="NZ_CP036278.1"/>
</dbReference>
<dbReference type="EMBL" id="CP036278">
    <property type="protein sequence ID" value="QDU57841.1"/>
    <property type="molecule type" value="Genomic_DNA"/>
</dbReference>
<feature type="region of interest" description="Disordered" evidence="1">
    <location>
        <begin position="203"/>
        <end position="224"/>
    </location>
</feature>
<evidence type="ECO:0008006" key="5">
    <source>
        <dbReference type="Google" id="ProtNLM"/>
    </source>
</evidence>
<evidence type="ECO:0000313" key="3">
    <source>
        <dbReference type="EMBL" id="QDU57841.1"/>
    </source>
</evidence>
<dbReference type="KEGG" id="amuc:Pan181_40640"/>
<organism evidence="3 4">
    <name type="scientific">Aeoliella mucimassa</name>
    <dbReference type="NCBI Taxonomy" id="2527972"/>
    <lineage>
        <taxon>Bacteria</taxon>
        <taxon>Pseudomonadati</taxon>
        <taxon>Planctomycetota</taxon>
        <taxon>Planctomycetia</taxon>
        <taxon>Pirellulales</taxon>
        <taxon>Lacipirellulaceae</taxon>
        <taxon>Aeoliella</taxon>
    </lineage>
</organism>
<feature type="region of interest" description="Disordered" evidence="1">
    <location>
        <begin position="290"/>
        <end position="315"/>
    </location>
</feature>
<feature type="compositionally biased region" description="Low complexity" evidence="1">
    <location>
        <begin position="290"/>
        <end position="313"/>
    </location>
</feature>
<keyword evidence="4" id="KW-1185">Reference proteome</keyword>
<evidence type="ECO:0000256" key="2">
    <source>
        <dbReference type="SAM" id="SignalP"/>
    </source>
</evidence>
<name>A0A518ASY7_9BACT</name>
<proteinExistence type="predicted"/>
<evidence type="ECO:0000313" key="4">
    <source>
        <dbReference type="Proteomes" id="UP000315750"/>
    </source>
</evidence>
<keyword evidence="2" id="KW-0732">Signal</keyword>
<evidence type="ECO:0000256" key="1">
    <source>
        <dbReference type="SAM" id="MobiDB-lite"/>
    </source>
</evidence>
<dbReference type="OrthoDB" id="288013at2"/>
<feature type="signal peptide" evidence="2">
    <location>
        <begin position="1"/>
        <end position="23"/>
    </location>
</feature>
<dbReference type="AlphaFoldDB" id="A0A518ASY7"/>
<dbReference type="Proteomes" id="UP000315750">
    <property type="component" value="Chromosome"/>
</dbReference>
<sequence precursor="true">MRELPLFLLTLFSLCNALQLAHAEPLEQPYRVWVGDSGAKIYSYASDDNYPTQQVPVGTECEVYEELRDGWLAIRPPAGSHSLVLRSALQFDTDGQVARVKRDSTPCRVGSVMSDSMSSVQVRLDAGELVQVIDDGKATGSQWATIAPPAGEFRYVRERDVLHSEPRVDLNRTTNTAATQGEPTVAIPADNEVVRVSNDELAPLEGFSTGPNTTTTPQSPPAPATPQGFAAEMDRLEIQLSRRMSGPVNLWVFDDLEREAAAMLSRATSPAEQQAITNLASRMNRFAAISQQSRTASTAATTPAATPQTPPTTLSNDVTPIAGNAAADPALAKYDAVGVLRPVVSTKGNAPPYALVDDAGNVVTFITPSPSLNLQSLLGQRVGVSGTRGYLPQYGNRNIQTADVSVVEGTMRR</sequence>
<protein>
    <recommendedName>
        <fullName evidence="5">SLA1 homology domain-containing protein</fullName>
    </recommendedName>
</protein>
<feature type="chain" id="PRO_5021809979" description="SLA1 homology domain-containing protein" evidence="2">
    <location>
        <begin position="24"/>
        <end position="413"/>
    </location>
</feature>